<reference evidence="2 3" key="1">
    <citation type="submission" date="2023-01" db="EMBL/GenBank/DDBJ databases">
        <title>Novel species of the genus Asticcacaulis isolated from rivers.</title>
        <authorList>
            <person name="Lu H."/>
        </authorList>
    </citation>
    <scope>NUCLEOTIDE SEQUENCE [LARGE SCALE GENOMIC DNA]</scope>
    <source>
        <strain evidence="2 3">DXS10W</strain>
    </source>
</reference>
<dbReference type="RefSeq" id="WP_272742009.1">
    <property type="nucleotide sequence ID" value="NZ_JAQQKW010000008.1"/>
</dbReference>
<accession>A0ABT5IHA4</accession>
<evidence type="ECO:0000313" key="2">
    <source>
        <dbReference type="EMBL" id="MDC7695337.1"/>
    </source>
</evidence>
<dbReference type="InterPro" id="IPR029068">
    <property type="entry name" value="Glyas_Bleomycin-R_OHBP_Dase"/>
</dbReference>
<dbReference type="EMBL" id="JAQQKW010000008">
    <property type="protein sequence ID" value="MDC7695337.1"/>
    <property type="molecule type" value="Genomic_DNA"/>
</dbReference>
<dbReference type="InterPro" id="IPR037523">
    <property type="entry name" value="VOC_core"/>
</dbReference>
<dbReference type="Pfam" id="PF00903">
    <property type="entry name" value="Glyoxalase"/>
    <property type="match status" value="1"/>
</dbReference>
<dbReference type="Proteomes" id="UP001216595">
    <property type="component" value="Unassembled WGS sequence"/>
</dbReference>
<dbReference type="SUPFAM" id="SSF54593">
    <property type="entry name" value="Glyoxalase/Bleomycin resistance protein/Dihydroxybiphenyl dioxygenase"/>
    <property type="match status" value="1"/>
</dbReference>
<comment type="caution">
    <text evidence="2">The sequence shown here is derived from an EMBL/GenBank/DDBJ whole genome shotgun (WGS) entry which is preliminary data.</text>
</comment>
<name>A0ABT5IHA4_9CAUL</name>
<evidence type="ECO:0000259" key="1">
    <source>
        <dbReference type="PROSITE" id="PS51819"/>
    </source>
</evidence>
<feature type="domain" description="VOC" evidence="1">
    <location>
        <begin position="4"/>
        <end position="112"/>
    </location>
</feature>
<dbReference type="PROSITE" id="PS51819">
    <property type="entry name" value="VOC"/>
    <property type="match status" value="1"/>
</dbReference>
<organism evidence="2 3">
    <name type="scientific">Asticcacaulis currens</name>
    <dbReference type="NCBI Taxonomy" id="2984210"/>
    <lineage>
        <taxon>Bacteria</taxon>
        <taxon>Pseudomonadati</taxon>
        <taxon>Pseudomonadota</taxon>
        <taxon>Alphaproteobacteria</taxon>
        <taxon>Caulobacterales</taxon>
        <taxon>Caulobacteraceae</taxon>
        <taxon>Asticcacaulis</taxon>
    </lineage>
</organism>
<sequence length="112" mass="12334">MTFRLSHIIYFTDNMDGMTVFYRDVLGLPVVKDEDGWRELDAGACRIALHAGAKGEPNGHTPKIAFHVDDVVALRESLITQGVPMGKLWVTPEITFCQGADPDGNAFNISSR</sequence>
<protein>
    <submittedName>
        <fullName evidence="2">VOC family protein</fullName>
    </submittedName>
</protein>
<dbReference type="InterPro" id="IPR004360">
    <property type="entry name" value="Glyas_Fos-R_dOase_dom"/>
</dbReference>
<proteinExistence type="predicted"/>
<gene>
    <name evidence="2" type="ORF">PQU94_13710</name>
</gene>
<dbReference type="Gene3D" id="3.10.180.10">
    <property type="entry name" value="2,3-Dihydroxybiphenyl 1,2-Dioxygenase, domain 1"/>
    <property type="match status" value="1"/>
</dbReference>
<evidence type="ECO:0000313" key="3">
    <source>
        <dbReference type="Proteomes" id="UP001216595"/>
    </source>
</evidence>
<keyword evidence="3" id="KW-1185">Reference proteome</keyword>